<accession>A0A0E0N7Z9</accession>
<dbReference type="EnsemblPlants" id="ORUFI01G48370.1">
    <property type="protein sequence ID" value="ORUFI01G48370.1"/>
    <property type="gene ID" value="ORUFI01G48370"/>
</dbReference>
<protein>
    <submittedName>
        <fullName evidence="2">Uncharacterized protein</fullName>
    </submittedName>
</protein>
<evidence type="ECO:0000313" key="3">
    <source>
        <dbReference type="Proteomes" id="UP000008022"/>
    </source>
</evidence>
<reference evidence="3" key="1">
    <citation type="submission" date="2013-06" db="EMBL/GenBank/DDBJ databases">
        <authorList>
            <person name="Zhao Q."/>
        </authorList>
    </citation>
    <scope>NUCLEOTIDE SEQUENCE</scope>
    <source>
        <strain evidence="3">cv. W1943</strain>
    </source>
</reference>
<dbReference type="AlphaFoldDB" id="A0A0E0N7Z9"/>
<evidence type="ECO:0000313" key="2">
    <source>
        <dbReference type="EnsemblPlants" id="ORUFI01G48370.1"/>
    </source>
</evidence>
<sequence length="114" mass="11697">MAVAVAAATAAVSCPRLVPERIPLSASVAVTCGRGCGVAVRAHGQSATRRGEKLCDDHDGHGGCQCGGCEPKINKKAGPKAEAHGQLQPSKPPHQHNSPRGPEHIIAFAAKSQH</sequence>
<keyword evidence="3" id="KW-1185">Reference proteome</keyword>
<name>A0A0E0N7Z9_ORYRU</name>
<evidence type="ECO:0000256" key="1">
    <source>
        <dbReference type="SAM" id="MobiDB-lite"/>
    </source>
</evidence>
<dbReference type="HOGENOM" id="CLU_2125130_0_0_1"/>
<reference evidence="2" key="2">
    <citation type="submission" date="2015-06" db="UniProtKB">
        <authorList>
            <consortium name="EnsemblPlants"/>
        </authorList>
    </citation>
    <scope>IDENTIFICATION</scope>
</reference>
<dbReference type="Gramene" id="ORUFI01G48370.1">
    <property type="protein sequence ID" value="ORUFI01G48370.1"/>
    <property type="gene ID" value="ORUFI01G48370"/>
</dbReference>
<proteinExistence type="predicted"/>
<dbReference type="Proteomes" id="UP000008022">
    <property type="component" value="Unassembled WGS sequence"/>
</dbReference>
<feature type="region of interest" description="Disordered" evidence="1">
    <location>
        <begin position="75"/>
        <end position="114"/>
    </location>
</feature>
<organism evidence="2 3">
    <name type="scientific">Oryza rufipogon</name>
    <name type="common">Brownbeard rice</name>
    <name type="synonym">Asian wild rice</name>
    <dbReference type="NCBI Taxonomy" id="4529"/>
    <lineage>
        <taxon>Eukaryota</taxon>
        <taxon>Viridiplantae</taxon>
        <taxon>Streptophyta</taxon>
        <taxon>Embryophyta</taxon>
        <taxon>Tracheophyta</taxon>
        <taxon>Spermatophyta</taxon>
        <taxon>Magnoliopsida</taxon>
        <taxon>Liliopsida</taxon>
        <taxon>Poales</taxon>
        <taxon>Poaceae</taxon>
        <taxon>BOP clade</taxon>
        <taxon>Oryzoideae</taxon>
        <taxon>Oryzeae</taxon>
        <taxon>Oryzinae</taxon>
        <taxon>Oryza</taxon>
    </lineage>
</organism>